<sequence>MSSVLKTFERFTIQQELQEQSDDTPVPLETIKPTIRVFVINSNDPAIRSRLLFFNLRIIMSNTAREGHRAGALLSLLSLPSAAMSNHIKLAMHSPEASIDRVEITGFENNSFRVIPDARSTMSRGEVLAFEALAEDIPDTLNHQTPFVNNDVEDDMFDETEKFLDVCYSVLMQAWIVTCKCMTAPDQPPVSVAKRMAKYQQQGRINARYVLQPEAQRLIQNAIRKSMVVRHFMTYELQLSQSRSLLANRYYAMVGDIGKYIEHSGMGGFFLTLKYGLGTRWPTLALAAFSGELQKLKALMLHYQSLGPMAKYMALLESPKLMDFVPSEYPLVYSYAMGIGTVLDTNMRNYAYGRSYLNPQYFQLGVETARKQQGAVDNRTAEDLGMTAADKADLTATISKLSLSQLPRGRQPISDPFAGANDREIGGQANDTPVYNFNPINTRRYDNYDSDGEDRIDNDQDQAIRENRGEPGQLNNQTNDNQQRLNPSIPQRTSGMSSEEFQHSMNQYIRAMHEQYRGPQDDDTNDAADGNDISLELVGDFDS</sequence>
<accession>A0A0G2R243</accession>
<dbReference type="Pfam" id="PF00973">
    <property type="entry name" value="Paramyxo_ncap"/>
    <property type="match status" value="1"/>
</dbReference>
<keyword evidence="3 9" id="KW-0167">Capsid protein</keyword>
<dbReference type="GO" id="GO:0030430">
    <property type="term" value="C:host cell cytoplasm"/>
    <property type="evidence" value="ECO:0007669"/>
    <property type="project" value="UniProtKB-SubCell"/>
</dbReference>
<feature type="compositionally biased region" description="Basic and acidic residues" evidence="10">
    <location>
        <begin position="443"/>
        <end position="469"/>
    </location>
</feature>
<gene>
    <name evidence="11" type="primary">NP</name>
    <name evidence="11" type="ORF">HPIV2gp1</name>
</gene>
<dbReference type="GO" id="GO:0003723">
    <property type="term" value="F:RNA binding"/>
    <property type="evidence" value="ECO:0007669"/>
    <property type="project" value="UniProtKB-KW"/>
</dbReference>
<dbReference type="Proteomes" id="UP000121983">
    <property type="component" value="Genome"/>
</dbReference>
<evidence type="ECO:0000256" key="9">
    <source>
        <dbReference type="RuleBase" id="RU361245"/>
    </source>
</evidence>
<comment type="subunit">
    <text evidence="9">Homomultimer; forms the nucleocapsid. Binds to the viral genomic RNA. N0 interacts with the phosphoprotein (via N-terminus); this interaction allows P to chaperon N0 to avoid N polymerization before encapsidation. Interacts as N-RNA template with the phosphoprotein (via C-terminus); this interaction positions the polymerase on the template.</text>
</comment>
<evidence type="ECO:0000256" key="8">
    <source>
        <dbReference type="ARBA" id="ARBA00023274"/>
    </source>
</evidence>
<evidence type="ECO:0000256" key="10">
    <source>
        <dbReference type="SAM" id="MobiDB-lite"/>
    </source>
</evidence>
<keyword evidence="4 9" id="KW-0946">Virion</keyword>
<dbReference type="InterPro" id="IPR002021">
    <property type="entry name" value="Paramyx_ncap"/>
</dbReference>
<evidence type="ECO:0000256" key="6">
    <source>
        <dbReference type="ARBA" id="ARBA00023086"/>
    </source>
</evidence>
<organismHost>
    <name type="scientific">Homo sapiens</name>
    <name type="common">Human</name>
    <dbReference type="NCBI Taxonomy" id="9606"/>
</organismHost>
<evidence type="ECO:0000256" key="5">
    <source>
        <dbReference type="ARBA" id="ARBA00022884"/>
    </source>
</evidence>
<protein>
    <recommendedName>
        <fullName evidence="9">Nucleocapsid</fullName>
    </recommendedName>
    <alternativeName>
        <fullName evidence="9">Nucleocapsid protein</fullName>
    </alternativeName>
</protein>
<feature type="compositionally biased region" description="Polar residues" evidence="10">
    <location>
        <begin position="473"/>
        <end position="500"/>
    </location>
</feature>
<proteinExistence type="inferred from homology"/>
<keyword evidence="5 9" id="KW-0694">RNA-binding</keyword>
<evidence type="ECO:0000256" key="1">
    <source>
        <dbReference type="ARBA" id="ARBA00007642"/>
    </source>
</evidence>
<evidence type="ECO:0000256" key="4">
    <source>
        <dbReference type="ARBA" id="ARBA00022844"/>
    </source>
</evidence>
<dbReference type="GO" id="GO:1990904">
    <property type="term" value="C:ribonucleoprotein complex"/>
    <property type="evidence" value="ECO:0007669"/>
    <property type="project" value="UniProtKB-KW"/>
</dbReference>
<dbReference type="OrthoDB" id="3094at10239"/>
<evidence type="ECO:0000256" key="3">
    <source>
        <dbReference type="ARBA" id="ARBA00022561"/>
    </source>
</evidence>
<comment type="similarity">
    <text evidence="1 9">Belongs to the paramyxoviruses nucleocapsid family.</text>
</comment>
<evidence type="ECO:0000313" key="11">
    <source>
        <dbReference type="EMBL" id="AIG60043.1"/>
    </source>
</evidence>
<evidence type="ECO:0000313" key="12">
    <source>
        <dbReference type="Proteomes" id="UP000121983"/>
    </source>
</evidence>
<name>A0A0G2R243_PI2H</name>
<feature type="compositionally biased region" description="Polar residues" evidence="10">
    <location>
        <begin position="429"/>
        <end position="441"/>
    </location>
</feature>
<keyword evidence="6 9" id="KW-0543">Viral nucleoprotein</keyword>
<keyword evidence="8 9" id="KW-0687">Ribonucleoprotein</keyword>
<feature type="region of interest" description="Disordered" evidence="10">
    <location>
        <begin position="406"/>
        <end position="500"/>
    </location>
</feature>
<keyword evidence="2 9" id="KW-1139">Helical capsid protein</keyword>
<organism evidence="11 12">
    <name type="scientific">Human parainfluenza 2 virus</name>
    <name type="common">HPIV-2</name>
    <dbReference type="NCBI Taxonomy" id="2560525"/>
    <lineage>
        <taxon>Viruses</taxon>
        <taxon>Riboviria</taxon>
        <taxon>Orthornavirae</taxon>
        <taxon>Negarnaviricota</taxon>
        <taxon>Haploviricotina</taxon>
        <taxon>Monjiviricetes</taxon>
        <taxon>Mononegavirales</taxon>
        <taxon>Paramyxoviridae</taxon>
        <taxon>Rubulavirinae</taxon>
        <taxon>Orthorubulavirus</taxon>
        <taxon>Orthorubulavirus laryngotracheitidis</taxon>
    </lineage>
</organism>
<dbReference type="EMBL" id="KM190939">
    <property type="protein sequence ID" value="AIG60043.1"/>
    <property type="molecule type" value="Viral_cRNA"/>
</dbReference>
<dbReference type="GO" id="GO:0019029">
    <property type="term" value="C:helical viral capsid"/>
    <property type="evidence" value="ECO:0007669"/>
    <property type="project" value="UniProtKB-KW"/>
</dbReference>
<comment type="subcellular location">
    <subcellularLocation>
        <location evidence="9">Virion</location>
    </subcellularLocation>
    <subcellularLocation>
        <location evidence="9">Host cytoplasm</location>
    </subcellularLocation>
</comment>
<dbReference type="GO" id="GO:0005198">
    <property type="term" value="F:structural molecule activity"/>
    <property type="evidence" value="ECO:0007669"/>
    <property type="project" value="InterPro"/>
</dbReference>
<reference evidence="11 12" key="1">
    <citation type="submission" date="2014-06" db="EMBL/GenBank/DDBJ databases">
        <title>A practical approach for molecular epidemiological studies: assortment of viral pathogens in simulated isolate admixture.</title>
        <authorList>
            <person name="Rutvisuttinunt W."/>
            <person name="Chinnawirotpisan P."/>
            <person name="Thaisomboonsuk B."/>
            <person name="Huang A."/>
            <person name="Hussem K."/>
            <person name="Simasathien S."/>
            <person name="Yoon I.-K."/>
            <person name="Klungthong C."/>
            <person name="Fernandez S."/>
        </authorList>
    </citation>
    <scope>NUCLEOTIDE SEQUENCE [LARGE SCALE GENOMIC DNA]</scope>
    <source>
        <strain evidence="11">VIROAF10</strain>
    </source>
</reference>
<keyword evidence="7 9" id="KW-1035">Host cytoplasm</keyword>
<dbReference type="GO" id="GO:0019013">
    <property type="term" value="C:viral nucleocapsid"/>
    <property type="evidence" value="ECO:0007669"/>
    <property type="project" value="UniProtKB-KW"/>
</dbReference>
<comment type="function">
    <text evidence="9">Forms the helical nucleocapsid (NC), protecting the genome from nucleases.</text>
</comment>
<evidence type="ECO:0000256" key="7">
    <source>
        <dbReference type="ARBA" id="ARBA00023200"/>
    </source>
</evidence>
<evidence type="ECO:0000256" key="2">
    <source>
        <dbReference type="ARBA" id="ARBA00022497"/>
    </source>
</evidence>
<feature type="region of interest" description="Disordered" evidence="10">
    <location>
        <begin position="517"/>
        <end position="543"/>
    </location>
</feature>